<keyword evidence="1" id="KW-0862">Zinc</keyword>
<evidence type="ECO:0000256" key="2">
    <source>
        <dbReference type="SAM" id="MobiDB-lite"/>
    </source>
</evidence>
<protein>
    <recommendedName>
        <fullName evidence="3">GATA-type domain-containing protein</fullName>
    </recommendedName>
</protein>
<feature type="domain" description="GATA-type" evidence="3">
    <location>
        <begin position="124"/>
        <end position="181"/>
    </location>
</feature>
<name>A0A8K0WC55_9HYPO</name>
<evidence type="ECO:0000313" key="4">
    <source>
        <dbReference type="EMBL" id="KAH7245721.1"/>
    </source>
</evidence>
<dbReference type="Proteomes" id="UP000813427">
    <property type="component" value="Unassembled WGS sequence"/>
</dbReference>
<evidence type="ECO:0000259" key="3">
    <source>
        <dbReference type="PROSITE" id="PS50114"/>
    </source>
</evidence>
<gene>
    <name evidence="4" type="ORF">BKA59DRAFT_173950</name>
</gene>
<dbReference type="EMBL" id="JAGPXF010000004">
    <property type="protein sequence ID" value="KAH7245721.1"/>
    <property type="molecule type" value="Genomic_DNA"/>
</dbReference>
<keyword evidence="5" id="KW-1185">Reference proteome</keyword>
<dbReference type="GO" id="GO:0043565">
    <property type="term" value="F:sequence-specific DNA binding"/>
    <property type="evidence" value="ECO:0007669"/>
    <property type="project" value="InterPro"/>
</dbReference>
<keyword evidence="1" id="KW-0479">Metal-binding</keyword>
<reference evidence="4" key="1">
    <citation type="journal article" date="2021" name="Nat. Commun.">
        <title>Genetic determinants of endophytism in the Arabidopsis root mycobiome.</title>
        <authorList>
            <person name="Mesny F."/>
            <person name="Miyauchi S."/>
            <person name="Thiergart T."/>
            <person name="Pickel B."/>
            <person name="Atanasova L."/>
            <person name="Karlsson M."/>
            <person name="Huettel B."/>
            <person name="Barry K.W."/>
            <person name="Haridas S."/>
            <person name="Chen C."/>
            <person name="Bauer D."/>
            <person name="Andreopoulos W."/>
            <person name="Pangilinan J."/>
            <person name="LaButti K."/>
            <person name="Riley R."/>
            <person name="Lipzen A."/>
            <person name="Clum A."/>
            <person name="Drula E."/>
            <person name="Henrissat B."/>
            <person name="Kohler A."/>
            <person name="Grigoriev I.V."/>
            <person name="Martin F.M."/>
            <person name="Hacquard S."/>
        </authorList>
    </citation>
    <scope>NUCLEOTIDE SEQUENCE</scope>
    <source>
        <strain evidence="4">MPI-SDFR-AT-0068</strain>
    </source>
</reference>
<feature type="compositionally biased region" description="Polar residues" evidence="2">
    <location>
        <begin position="87"/>
        <end position="101"/>
    </location>
</feature>
<dbReference type="InterPro" id="IPR013088">
    <property type="entry name" value="Znf_NHR/GATA"/>
</dbReference>
<organism evidence="4 5">
    <name type="scientific">Fusarium tricinctum</name>
    <dbReference type="NCBI Taxonomy" id="61284"/>
    <lineage>
        <taxon>Eukaryota</taxon>
        <taxon>Fungi</taxon>
        <taxon>Dikarya</taxon>
        <taxon>Ascomycota</taxon>
        <taxon>Pezizomycotina</taxon>
        <taxon>Sordariomycetes</taxon>
        <taxon>Hypocreomycetidae</taxon>
        <taxon>Hypocreales</taxon>
        <taxon>Nectriaceae</taxon>
        <taxon>Fusarium</taxon>
        <taxon>Fusarium tricinctum species complex</taxon>
    </lineage>
</organism>
<keyword evidence="1" id="KW-0863">Zinc-finger</keyword>
<dbReference type="GO" id="GO:0006355">
    <property type="term" value="P:regulation of DNA-templated transcription"/>
    <property type="evidence" value="ECO:0007669"/>
    <property type="project" value="InterPro"/>
</dbReference>
<dbReference type="SMART" id="SM00401">
    <property type="entry name" value="ZnF_GATA"/>
    <property type="match status" value="1"/>
</dbReference>
<dbReference type="Gene3D" id="3.30.50.10">
    <property type="entry name" value="Erythroid Transcription Factor GATA-1, subunit A"/>
    <property type="match status" value="1"/>
</dbReference>
<sequence>MLPSGNSLAPPTNFFLPPISELPDNNKTAAKIQIILQDAHTLKQLVQSQDITQFLNQTPNISHVELSTMASLADNISRVMNTVVQSKSGLATARGTRSSSRQPRHFERIKKKTLPSNSESPAAGDKEKRCHLCGVTQTPCWRGSMTSESHLLCNVCGLVQTRRFARKLLASARELSSIESDWP</sequence>
<dbReference type="AlphaFoldDB" id="A0A8K0WC55"/>
<accession>A0A8K0WC55</accession>
<comment type="caution">
    <text evidence="4">The sequence shown here is derived from an EMBL/GenBank/DDBJ whole genome shotgun (WGS) entry which is preliminary data.</text>
</comment>
<dbReference type="InterPro" id="IPR000679">
    <property type="entry name" value="Znf_GATA"/>
</dbReference>
<dbReference type="OrthoDB" id="5092725at2759"/>
<dbReference type="PROSITE" id="PS50114">
    <property type="entry name" value="GATA_ZN_FINGER_2"/>
    <property type="match status" value="1"/>
</dbReference>
<feature type="region of interest" description="Disordered" evidence="2">
    <location>
        <begin position="87"/>
        <end position="127"/>
    </location>
</feature>
<evidence type="ECO:0000313" key="5">
    <source>
        <dbReference type="Proteomes" id="UP000813427"/>
    </source>
</evidence>
<evidence type="ECO:0000256" key="1">
    <source>
        <dbReference type="PROSITE-ProRule" id="PRU00094"/>
    </source>
</evidence>
<dbReference type="CDD" id="cd00202">
    <property type="entry name" value="ZnF_GATA"/>
    <property type="match status" value="1"/>
</dbReference>
<proteinExistence type="predicted"/>
<dbReference type="SUPFAM" id="SSF57716">
    <property type="entry name" value="Glucocorticoid receptor-like (DNA-binding domain)"/>
    <property type="match status" value="1"/>
</dbReference>
<dbReference type="GO" id="GO:0008270">
    <property type="term" value="F:zinc ion binding"/>
    <property type="evidence" value="ECO:0007669"/>
    <property type="project" value="UniProtKB-KW"/>
</dbReference>